<reference evidence="13" key="1">
    <citation type="submission" date="2025-08" db="UniProtKB">
        <authorList>
            <consortium name="RefSeq"/>
        </authorList>
    </citation>
    <scope>IDENTIFICATION</scope>
    <source>
        <tissue evidence="13">Gonads</tissue>
    </source>
</reference>
<dbReference type="SUPFAM" id="SSF56752">
    <property type="entry name" value="D-aminoacid aminotransferase-like PLP-dependent enzymes"/>
    <property type="match status" value="1"/>
</dbReference>
<dbReference type="GO" id="GO:0005739">
    <property type="term" value="C:mitochondrion"/>
    <property type="evidence" value="ECO:0007669"/>
    <property type="project" value="TreeGrafter"/>
</dbReference>
<dbReference type="GO" id="GO:0052655">
    <property type="term" value="F:L-valine-2-oxoglutarate transaminase activity"/>
    <property type="evidence" value="ECO:0007669"/>
    <property type="project" value="RHEA"/>
</dbReference>
<protein>
    <recommendedName>
        <fullName evidence="11">Branched-chain-amino-acid aminotransferase</fullName>
        <ecNumber evidence="11">2.6.1.42</ecNumber>
    </recommendedName>
</protein>
<keyword evidence="4 11" id="KW-0028">Amino-acid biosynthesis</keyword>
<accession>A0A1S3JE90</accession>
<dbReference type="InterPro" id="IPR033939">
    <property type="entry name" value="BCAT_family"/>
</dbReference>
<dbReference type="InterPro" id="IPR005786">
    <property type="entry name" value="B_amino_transII"/>
</dbReference>
<dbReference type="Gene3D" id="3.30.470.10">
    <property type="match status" value="1"/>
</dbReference>
<keyword evidence="6 10" id="KW-0663">Pyridoxal phosphate</keyword>
<dbReference type="FunFam" id="3.20.10.10:FF:000004">
    <property type="entry name" value="Branched-chain-amino-acid aminotransferase"/>
    <property type="match status" value="1"/>
</dbReference>
<evidence type="ECO:0000256" key="4">
    <source>
        <dbReference type="ARBA" id="ARBA00022605"/>
    </source>
</evidence>
<dbReference type="GO" id="GO:0052654">
    <property type="term" value="F:L-leucine-2-oxoglutarate transaminase activity"/>
    <property type="evidence" value="ECO:0007669"/>
    <property type="project" value="RHEA"/>
</dbReference>
<dbReference type="OrthoDB" id="1732691at2759"/>
<evidence type="ECO:0000256" key="1">
    <source>
        <dbReference type="ARBA" id="ARBA00001933"/>
    </source>
</evidence>
<evidence type="ECO:0000256" key="7">
    <source>
        <dbReference type="ARBA" id="ARBA00023304"/>
    </source>
</evidence>
<dbReference type="NCBIfam" id="TIGR01123">
    <property type="entry name" value="ilvE_II"/>
    <property type="match status" value="1"/>
</dbReference>
<sequence>MATVNKVMLRRIRDFTSLCHPLKHCGNLNIVRCLSASSSTFKYDDLEIELSKTLRPKPDPNSLVFGKEFSDHMLEVEWHRDSGWGKPRITPLHNLSLHPGAKALHYAVELFEGMKAFRGVDGKIRLFRPEENMKRMNNSATRCCLPNFDGLELLKCIKKLIRVEKDWVPHSTSSSLYIRPTFIGTEPTLGVTVSNQALLYVLVGPVGPYYPTGMKPVTLLADPTYVRAWPGGAGASKLGSNYGPTISIQNMAAQHGCQQVLWLFGEEQNLTEVGTMNIFVYLVNEQGEKELVTPALKDNLILPGVTRKSLLELAYAWGQFKVSERRINMGELTKALAEKRVLEIFGAGTACVVCPVEKILYQGEFLQVPTMEQEDSLNGKFFQVLTDMQYGRQPSDWMVDVD</sequence>
<evidence type="ECO:0000313" key="13">
    <source>
        <dbReference type="RefSeq" id="XP_013408204.1"/>
    </source>
</evidence>
<organism evidence="12 13">
    <name type="scientific">Lingula anatina</name>
    <name type="common">Brachiopod</name>
    <name type="synonym">Lingula unguis</name>
    <dbReference type="NCBI Taxonomy" id="7574"/>
    <lineage>
        <taxon>Eukaryota</taxon>
        <taxon>Metazoa</taxon>
        <taxon>Spiralia</taxon>
        <taxon>Lophotrochozoa</taxon>
        <taxon>Brachiopoda</taxon>
        <taxon>Linguliformea</taxon>
        <taxon>Lingulata</taxon>
        <taxon>Lingulida</taxon>
        <taxon>Linguloidea</taxon>
        <taxon>Lingulidae</taxon>
        <taxon>Lingula</taxon>
    </lineage>
</organism>
<evidence type="ECO:0000313" key="12">
    <source>
        <dbReference type="Proteomes" id="UP000085678"/>
    </source>
</evidence>
<proteinExistence type="inferred from homology"/>
<dbReference type="PANTHER" id="PTHR11825">
    <property type="entry name" value="SUBGROUP IIII AMINOTRANSFERASE"/>
    <property type="match status" value="1"/>
</dbReference>
<evidence type="ECO:0000256" key="8">
    <source>
        <dbReference type="PIRSR" id="PIRSR006468-1"/>
    </source>
</evidence>
<dbReference type="FunCoup" id="A0A1S3JE90">
    <property type="interactions" value="976"/>
</dbReference>
<dbReference type="NCBIfam" id="NF009897">
    <property type="entry name" value="PRK13357.1"/>
    <property type="match status" value="1"/>
</dbReference>
<comment type="catalytic activity">
    <reaction evidence="11">
        <text>L-isoleucine + 2-oxoglutarate = (S)-3-methyl-2-oxopentanoate + L-glutamate</text>
        <dbReference type="Rhea" id="RHEA:24801"/>
        <dbReference type="ChEBI" id="CHEBI:16810"/>
        <dbReference type="ChEBI" id="CHEBI:29985"/>
        <dbReference type="ChEBI" id="CHEBI:35146"/>
        <dbReference type="ChEBI" id="CHEBI:58045"/>
        <dbReference type="EC" id="2.6.1.42"/>
    </reaction>
</comment>
<dbReference type="InterPro" id="IPR043131">
    <property type="entry name" value="BCAT-like_N"/>
</dbReference>
<dbReference type="InterPro" id="IPR043132">
    <property type="entry name" value="BCAT-like_C"/>
</dbReference>
<comment type="catalytic activity">
    <reaction evidence="11">
        <text>L-leucine + 2-oxoglutarate = 4-methyl-2-oxopentanoate + L-glutamate</text>
        <dbReference type="Rhea" id="RHEA:18321"/>
        <dbReference type="ChEBI" id="CHEBI:16810"/>
        <dbReference type="ChEBI" id="CHEBI:17865"/>
        <dbReference type="ChEBI" id="CHEBI:29985"/>
        <dbReference type="ChEBI" id="CHEBI:57427"/>
        <dbReference type="EC" id="2.6.1.42"/>
    </reaction>
</comment>
<evidence type="ECO:0000256" key="11">
    <source>
        <dbReference type="RuleBase" id="RU004517"/>
    </source>
</evidence>
<dbReference type="PANTHER" id="PTHR11825:SF44">
    <property type="entry name" value="BRANCHED-CHAIN-AMINO-ACID AMINOTRANSFERASE"/>
    <property type="match status" value="1"/>
</dbReference>
<dbReference type="GO" id="GO:0009098">
    <property type="term" value="P:L-leucine biosynthetic process"/>
    <property type="evidence" value="ECO:0007669"/>
    <property type="project" value="TreeGrafter"/>
</dbReference>
<keyword evidence="7 11" id="KW-0100">Branched-chain amino acid biosynthesis</keyword>
<keyword evidence="5 11" id="KW-0808">Transferase</keyword>
<dbReference type="InterPro" id="IPR036038">
    <property type="entry name" value="Aminotransferase-like"/>
</dbReference>
<dbReference type="EC" id="2.6.1.42" evidence="11"/>
<evidence type="ECO:0000256" key="3">
    <source>
        <dbReference type="ARBA" id="ARBA00022576"/>
    </source>
</evidence>
<keyword evidence="3 11" id="KW-0032">Aminotransferase</keyword>
<dbReference type="AlphaFoldDB" id="A0A1S3JE90"/>
<comment type="cofactor">
    <cofactor evidence="1 10">
        <name>pyridoxal 5'-phosphate</name>
        <dbReference type="ChEBI" id="CHEBI:597326"/>
    </cofactor>
</comment>
<dbReference type="CDD" id="cd01557">
    <property type="entry name" value="BCAT_beta_family"/>
    <property type="match status" value="1"/>
</dbReference>
<name>A0A1S3JE90_LINAN</name>
<dbReference type="InterPro" id="IPR001544">
    <property type="entry name" value="Aminotrans_IV"/>
</dbReference>
<dbReference type="PROSITE" id="PS00770">
    <property type="entry name" value="AA_TRANSFER_CLASS_4"/>
    <property type="match status" value="1"/>
</dbReference>
<comment type="similarity">
    <text evidence="2 9">Belongs to the class-IV pyridoxal-phosphate-dependent aminotransferase family.</text>
</comment>
<dbReference type="GO" id="GO:0052656">
    <property type="term" value="F:L-isoleucine-2-oxoglutarate transaminase activity"/>
    <property type="evidence" value="ECO:0007669"/>
    <property type="project" value="RHEA"/>
</dbReference>
<dbReference type="Proteomes" id="UP000085678">
    <property type="component" value="Unplaced"/>
</dbReference>
<dbReference type="FunFam" id="3.30.470.10:FF:000002">
    <property type="entry name" value="Branched-chain-amino-acid aminotransferase"/>
    <property type="match status" value="1"/>
</dbReference>
<gene>
    <name evidence="13" type="primary">LOC106172139</name>
</gene>
<dbReference type="GO" id="GO:0009099">
    <property type="term" value="P:L-valine biosynthetic process"/>
    <property type="evidence" value="ECO:0007669"/>
    <property type="project" value="TreeGrafter"/>
</dbReference>
<dbReference type="GeneID" id="106172139"/>
<dbReference type="KEGG" id="lak:106172139"/>
<evidence type="ECO:0000256" key="9">
    <source>
        <dbReference type="RuleBase" id="RU004106"/>
    </source>
</evidence>
<dbReference type="Pfam" id="PF01063">
    <property type="entry name" value="Aminotran_4"/>
    <property type="match status" value="1"/>
</dbReference>
<comment type="catalytic activity">
    <reaction evidence="11">
        <text>L-valine + 2-oxoglutarate = 3-methyl-2-oxobutanoate + L-glutamate</text>
        <dbReference type="Rhea" id="RHEA:24813"/>
        <dbReference type="ChEBI" id="CHEBI:11851"/>
        <dbReference type="ChEBI" id="CHEBI:16810"/>
        <dbReference type="ChEBI" id="CHEBI:29985"/>
        <dbReference type="ChEBI" id="CHEBI:57762"/>
        <dbReference type="EC" id="2.6.1.42"/>
    </reaction>
</comment>
<dbReference type="InParanoid" id="A0A1S3JE90"/>
<evidence type="ECO:0000256" key="5">
    <source>
        <dbReference type="ARBA" id="ARBA00022679"/>
    </source>
</evidence>
<dbReference type="InterPro" id="IPR018300">
    <property type="entry name" value="Aminotrans_IV_CS"/>
</dbReference>
<keyword evidence="12" id="KW-1185">Reference proteome</keyword>
<dbReference type="RefSeq" id="XP_013408204.1">
    <property type="nucleotide sequence ID" value="XM_013552750.1"/>
</dbReference>
<evidence type="ECO:0000256" key="6">
    <source>
        <dbReference type="ARBA" id="ARBA00022898"/>
    </source>
</evidence>
<evidence type="ECO:0000256" key="2">
    <source>
        <dbReference type="ARBA" id="ARBA00009320"/>
    </source>
</evidence>
<feature type="modified residue" description="N6-(pyridoxal phosphate)lysine" evidence="8">
    <location>
        <position position="237"/>
    </location>
</feature>
<dbReference type="PIRSF" id="PIRSF006468">
    <property type="entry name" value="BCAT1"/>
    <property type="match status" value="1"/>
</dbReference>
<dbReference type="STRING" id="7574.A0A1S3JE90"/>
<evidence type="ECO:0000256" key="10">
    <source>
        <dbReference type="RuleBase" id="RU004516"/>
    </source>
</evidence>
<dbReference type="Gene3D" id="3.20.10.10">
    <property type="entry name" value="D-amino Acid Aminotransferase, subunit A, domain 2"/>
    <property type="match status" value="1"/>
</dbReference>